<protein>
    <submittedName>
        <fullName evidence="1 2">Uncharacterized protein</fullName>
    </submittedName>
</protein>
<reference evidence="3" key="2">
    <citation type="submission" date="2012-11" db="EMBL/GenBank/DDBJ databases">
        <authorList>
            <person name="Kuo A."/>
            <person name="Curtis B.A."/>
            <person name="Tanifuji G."/>
            <person name="Burki F."/>
            <person name="Gruber A."/>
            <person name="Irimia M."/>
            <person name="Maruyama S."/>
            <person name="Arias M.C."/>
            <person name="Ball S.G."/>
            <person name="Gile G.H."/>
            <person name="Hirakawa Y."/>
            <person name="Hopkins J.F."/>
            <person name="Rensing S.A."/>
            <person name="Schmutz J."/>
            <person name="Symeonidi A."/>
            <person name="Elias M."/>
            <person name="Eveleigh R.J."/>
            <person name="Herman E.K."/>
            <person name="Klute M.J."/>
            <person name="Nakayama T."/>
            <person name="Obornik M."/>
            <person name="Reyes-Prieto A."/>
            <person name="Armbrust E.V."/>
            <person name="Aves S.J."/>
            <person name="Beiko R.G."/>
            <person name="Coutinho P."/>
            <person name="Dacks J.B."/>
            <person name="Durnford D.G."/>
            <person name="Fast N.M."/>
            <person name="Green B.R."/>
            <person name="Grisdale C."/>
            <person name="Hempe F."/>
            <person name="Henrissat B."/>
            <person name="Hoppner M.P."/>
            <person name="Ishida K.-I."/>
            <person name="Kim E."/>
            <person name="Koreny L."/>
            <person name="Kroth P.G."/>
            <person name="Liu Y."/>
            <person name="Malik S.-B."/>
            <person name="Maier U.G."/>
            <person name="McRose D."/>
            <person name="Mock T."/>
            <person name="Neilson J.A."/>
            <person name="Onodera N.T."/>
            <person name="Poole A.M."/>
            <person name="Pritham E.J."/>
            <person name="Richards T.A."/>
            <person name="Rocap G."/>
            <person name="Roy S.W."/>
            <person name="Sarai C."/>
            <person name="Schaack S."/>
            <person name="Shirato S."/>
            <person name="Slamovits C.H."/>
            <person name="Spencer D.F."/>
            <person name="Suzuki S."/>
            <person name="Worden A.Z."/>
            <person name="Zauner S."/>
            <person name="Barry K."/>
            <person name="Bell C."/>
            <person name="Bharti A.K."/>
            <person name="Crow J.A."/>
            <person name="Grimwood J."/>
            <person name="Kramer R."/>
            <person name="Lindquist E."/>
            <person name="Lucas S."/>
            <person name="Salamov A."/>
            <person name="McFadden G.I."/>
            <person name="Lane C.E."/>
            <person name="Keeling P.J."/>
            <person name="Gray M.W."/>
            <person name="Grigoriev I.V."/>
            <person name="Archibald J.M."/>
        </authorList>
    </citation>
    <scope>NUCLEOTIDE SEQUENCE</scope>
    <source>
        <strain evidence="3">CCMP2712</strain>
    </source>
</reference>
<gene>
    <name evidence="1" type="ORF">GUITHDRAFT_149685</name>
</gene>
<organism evidence="1">
    <name type="scientific">Guillardia theta (strain CCMP2712)</name>
    <name type="common">Cryptophyte</name>
    <dbReference type="NCBI Taxonomy" id="905079"/>
    <lineage>
        <taxon>Eukaryota</taxon>
        <taxon>Cryptophyceae</taxon>
        <taxon>Pyrenomonadales</taxon>
        <taxon>Geminigeraceae</taxon>
        <taxon>Guillardia</taxon>
    </lineage>
</organism>
<dbReference type="EMBL" id="JH993580">
    <property type="protein sequence ID" value="EKX30762.1"/>
    <property type="molecule type" value="Genomic_DNA"/>
</dbReference>
<sequence length="283" mass="32672">MPTVRFQFTTLEQKRSKAAGVVARAWRSHRARMIYREVKLLKEQERLLAEQRDRNIQEAEEFAKARRAKERNKRSHKISRAHRTPDLNEILTGSLGGQLEDAEEGGGYDVLKPSWGLDIPRVALPSLYSKMKERIMRYNTPGFISFSKMDEDGMLRSRSRVYREPVRTKTKFPSLNASPKLHWQVPVEYIETFAPSFEVLRSVFDDETAEGQFDELIRAQEFADAAALIELQGNFAIDELICFVSGCIGPQLHYRETNAFLLLSHAQKLCERMASLMEEDEEE</sequence>
<accession>L1I3Z3</accession>
<reference evidence="1 3" key="1">
    <citation type="journal article" date="2012" name="Nature">
        <title>Algal genomes reveal evolutionary mosaicism and the fate of nucleomorphs.</title>
        <authorList>
            <consortium name="DOE Joint Genome Institute"/>
            <person name="Curtis B.A."/>
            <person name="Tanifuji G."/>
            <person name="Burki F."/>
            <person name="Gruber A."/>
            <person name="Irimia M."/>
            <person name="Maruyama S."/>
            <person name="Arias M.C."/>
            <person name="Ball S.G."/>
            <person name="Gile G.H."/>
            <person name="Hirakawa Y."/>
            <person name="Hopkins J.F."/>
            <person name="Kuo A."/>
            <person name="Rensing S.A."/>
            <person name="Schmutz J."/>
            <person name="Symeonidi A."/>
            <person name="Elias M."/>
            <person name="Eveleigh R.J."/>
            <person name="Herman E.K."/>
            <person name="Klute M.J."/>
            <person name="Nakayama T."/>
            <person name="Obornik M."/>
            <person name="Reyes-Prieto A."/>
            <person name="Armbrust E.V."/>
            <person name="Aves S.J."/>
            <person name="Beiko R.G."/>
            <person name="Coutinho P."/>
            <person name="Dacks J.B."/>
            <person name="Durnford D.G."/>
            <person name="Fast N.M."/>
            <person name="Green B.R."/>
            <person name="Grisdale C.J."/>
            <person name="Hempel F."/>
            <person name="Henrissat B."/>
            <person name="Hoppner M.P."/>
            <person name="Ishida K."/>
            <person name="Kim E."/>
            <person name="Koreny L."/>
            <person name="Kroth P.G."/>
            <person name="Liu Y."/>
            <person name="Malik S.B."/>
            <person name="Maier U.G."/>
            <person name="McRose D."/>
            <person name="Mock T."/>
            <person name="Neilson J.A."/>
            <person name="Onodera N.T."/>
            <person name="Poole A.M."/>
            <person name="Pritham E.J."/>
            <person name="Richards T.A."/>
            <person name="Rocap G."/>
            <person name="Roy S.W."/>
            <person name="Sarai C."/>
            <person name="Schaack S."/>
            <person name="Shirato S."/>
            <person name="Slamovits C.H."/>
            <person name="Spencer D.F."/>
            <person name="Suzuki S."/>
            <person name="Worden A.Z."/>
            <person name="Zauner S."/>
            <person name="Barry K."/>
            <person name="Bell C."/>
            <person name="Bharti A.K."/>
            <person name="Crow J.A."/>
            <person name="Grimwood J."/>
            <person name="Kramer R."/>
            <person name="Lindquist E."/>
            <person name="Lucas S."/>
            <person name="Salamov A."/>
            <person name="McFadden G.I."/>
            <person name="Lane C.E."/>
            <person name="Keeling P.J."/>
            <person name="Gray M.W."/>
            <person name="Grigoriev I.V."/>
            <person name="Archibald J.M."/>
        </authorList>
    </citation>
    <scope>NUCLEOTIDE SEQUENCE</scope>
    <source>
        <strain evidence="1 3">CCMP2712</strain>
    </source>
</reference>
<reference evidence="2" key="3">
    <citation type="submission" date="2015-06" db="UniProtKB">
        <authorList>
            <consortium name="EnsemblProtists"/>
        </authorList>
    </citation>
    <scope>IDENTIFICATION</scope>
</reference>
<evidence type="ECO:0000313" key="1">
    <source>
        <dbReference type="EMBL" id="EKX30762.1"/>
    </source>
</evidence>
<evidence type="ECO:0000313" key="3">
    <source>
        <dbReference type="Proteomes" id="UP000011087"/>
    </source>
</evidence>
<dbReference type="PaxDb" id="55529-EKX30762"/>
<keyword evidence="3" id="KW-1185">Reference proteome</keyword>
<dbReference type="KEGG" id="gtt:GUITHDRAFT_149685"/>
<dbReference type="AlphaFoldDB" id="L1I3Z3"/>
<dbReference type="RefSeq" id="XP_005817742.1">
    <property type="nucleotide sequence ID" value="XM_005817685.1"/>
</dbReference>
<dbReference type="HOGENOM" id="CLU_985524_0_0_1"/>
<name>L1I3Z3_GUITC</name>
<proteinExistence type="predicted"/>
<dbReference type="Proteomes" id="UP000011087">
    <property type="component" value="Unassembled WGS sequence"/>
</dbReference>
<dbReference type="GeneID" id="17287482"/>
<dbReference type="EnsemblProtists" id="EKX30762">
    <property type="protein sequence ID" value="EKX30762"/>
    <property type="gene ID" value="GUITHDRAFT_149685"/>
</dbReference>
<feature type="non-terminal residue" evidence="1">
    <location>
        <position position="283"/>
    </location>
</feature>
<evidence type="ECO:0000313" key="2">
    <source>
        <dbReference type="EnsemblProtists" id="EKX30762"/>
    </source>
</evidence>